<comment type="caution">
    <text evidence="1">The sequence shown here is derived from an EMBL/GenBank/DDBJ whole genome shotgun (WGS) entry which is preliminary data.</text>
</comment>
<evidence type="ECO:0008006" key="3">
    <source>
        <dbReference type="Google" id="ProtNLM"/>
    </source>
</evidence>
<dbReference type="RefSeq" id="WP_073242599.1">
    <property type="nucleotide sequence ID" value="NZ_BJNP01000002.1"/>
</dbReference>
<gene>
    <name evidence="1" type="ORF">FFL01_02990</name>
</gene>
<reference evidence="1 2" key="1">
    <citation type="submission" date="2019-06" db="EMBL/GenBank/DDBJ databases">
        <title>Whole genome shotgun sequence of Flavobacterium flevense NBRC 14960.</title>
        <authorList>
            <person name="Hosoyama A."/>
            <person name="Uohara A."/>
            <person name="Ohji S."/>
            <person name="Ichikawa N."/>
        </authorList>
    </citation>
    <scope>NUCLEOTIDE SEQUENCE [LARGE SCALE GENOMIC DNA]</scope>
    <source>
        <strain evidence="1 2">NBRC 14960</strain>
    </source>
</reference>
<keyword evidence="2" id="KW-1185">Reference proteome</keyword>
<proteinExistence type="predicted"/>
<evidence type="ECO:0000313" key="2">
    <source>
        <dbReference type="Proteomes" id="UP000316775"/>
    </source>
</evidence>
<dbReference type="Proteomes" id="UP000316775">
    <property type="component" value="Unassembled WGS sequence"/>
</dbReference>
<dbReference type="STRING" id="983.SAMN05443543_102389"/>
<evidence type="ECO:0000313" key="1">
    <source>
        <dbReference type="EMBL" id="GEC70760.1"/>
    </source>
</evidence>
<protein>
    <recommendedName>
        <fullName evidence="3">Lipoprotein</fullName>
    </recommendedName>
</protein>
<dbReference type="PROSITE" id="PS51257">
    <property type="entry name" value="PROKAR_LIPOPROTEIN"/>
    <property type="match status" value="1"/>
</dbReference>
<organism evidence="1 2">
    <name type="scientific">Flavobacterium flevense</name>
    <dbReference type="NCBI Taxonomy" id="983"/>
    <lineage>
        <taxon>Bacteria</taxon>
        <taxon>Pseudomonadati</taxon>
        <taxon>Bacteroidota</taxon>
        <taxon>Flavobacteriia</taxon>
        <taxon>Flavobacteriales</taxon>
        <taxon>Flavobacteriaceae</taxon>
        <taxon>Flavobacterium</taxon>
    </lineage>
</organism>
<dbReference type="EMBL" id="BJNP01000002">
    <property type="protein sequence ID" value="GEC70760.1"/>
    <property type="molecule type" value="Genomic_DNA"/>
</dbReference>
<sequence length="209" mass="23888">MKKILIMAICFLLTSCFEITERIKHHEDQSGEYSLMIDFSKSWLKTKSAIFLGEVDGEKIPDEAEINKKLDDFKKMASAIEGISNVRTKTNFDDFIFTIDLDYKNLKALNLVMNSINKQKDKIHFLPTESGGFSRKTNYPIPEKLANDPKKKSDLQAASVIAIYTFDKNIKSVGNYKTKLSKNQKTIFLKQSVYDVLQSPNLMNNTINL</sequence>
<name>A0A4Y4AUN7_9FLAO</name>
<accession>A0A4Y4AUN7</accession>
<dbReference type="OrthoDB" id="978751at2"/>
<dbReference type="AlphaFoldDB" id="A0A4Y4AUN7"/>